<feature type="transmembrane region" description="Helical" evidence="13">
    <location>
        <begin position="138"/>
        <end position="159"/>
    </location>
</feature>
<name>A0A1I5VR50_9FIRM</name>
<feature type="transmembrane region" description="Helical" evidence="13">
    <location>
        <begin position="100"/>
        <end position="118"/>
    </location>
</feature>
<evidence type="ECO:0000256" key="11">
    <source>
        <dbReference type="ARBA" id="ARBA00023136"/>
    </source>
</evidence>
<dbReference type="GO" id="GO:0042910">
    <property type="term" value="F:xenobiotic transmembrane transporter activity"/>
    <property type="evidence" value="ECO:0007669"/>
    <property type="project" value="InterPro"/>
</dbReference>
<comment type="subcellular location">
    <subcellularLocation>
        <location evidence="2">Cell membrane</location>
        <topology evidence="2">Multi-pass membrane protein</topology>
    </subcellularLocation>
</comment>
<dbReference type="CDD" id="cd13138">
    <property type="entry name" value="MATE_yoeA_like"/>
    <property type="match status" value="1"/>
</dbReference>
<evidence type="ECO:0000256" key="10">
    <source>
        <dbReference type="ARBA" id="ARBA00023065"/>
    </source>
</evidence>
<keyword evidence="6" id="KW-0050">Antiport</keyword>
<evidence type="ECO:0000313" key="15">
    <source>
        <dbReference type="Proteomes" id="UP000198577"/>
    </source>
</evidence>
<dbReference type="OrthoDB" id="9776324at2"/>
<dbReference type="Pfam" id="PF01554">
    <property type="entry name" value="MatE"/>
    <property type="match status" value="2"/>
</dbReference>
<feature type="transmembrane region" description="Helical" evidence="13">
    <location>
        <begin position="199"/>
        <end position="221"/>
    </location>
</feature>
<evidence type="ECO:0000256" key="5">
    <source>
        <dbReference type="ARBA" id="ARBA00022448"/>
    </source>
</evidence>
<evidence type="ECO:0000256" key="2">
    <source>
        <dbReference type="ARBA" id="ARBA00004651"/>
    </source>
</evidence>
<dbReference type="Proteomes" id="UP000198577">
    <property type="component" value="Unassembled WGS sequence"/>
</dbReference>
<feature type="transmembrane region" description="Helical" evidence="13">
    <location>
        <begin position="171"/>
        <end position="193"/>
    </location>
</feature>
<dbReference type="GO" id="GO:0006811">
    <property type="term" value="P:monoatomic ion transport"/>
    <property type="evidence" value="ECO:0007669"/>
    <property type="project" value="UniProtKB-KW"/>
</dbReference>
<proteinExistence type="inferred from homology"/>
<protein>
    <recommendedName>
        <fullName evidence="4">Probable multidrug resistance protein NorM</fullName>
    </recommendedName>
    <alternativeName>
        <fullName evidence="12">Multidrug-efflux transporter</fullName>
    </alternativeName>
</protein>
<evidence type="ECO:0000313" key="14">
    <source>
        <dbReference type="EMBL" id="SFQ09476.1"/>
    </source>
</evidence>
<feature type="transmembrane region" description="Helical" evidence="13">
    <location>
        <begin position="14"/>
        <end position="35"/>
    </location>
</feature>
<dbReference type="EMBL" id="FOXR01000012">
    <property type="protein sequence ID" value="SFQ09476.1"/>
    <property type="molecule type" value="Genomic_DNA"/>
</dbReference>
<comment type="function">
    <text evidence="1">Multidrug efflux pump.</text>
</comment>
<evidence type="ECO:0000256" key="9">
    <source>
        <dbReference type="ARBA" id="ARBA00022989"/>
    </source>
</evidence>
<dbReference type="PANTHER" id="PTHR43298">
    <property type="entry name" value="MULTIDRUG RESISTANCE PROTEIN NORM-RELATED"/>
    <property type="match status" value="1"/>
</dbReference>
<feature type="transmembrane region" description="Helical" evidence="13">
    <location>
        <begin position="55"/>
        <end position="80"/>
    </location>
</feature>
<feature type="transmembrane region" description="Helical" evidence="13">
    <location>
        <begin position="242"/>
        <end position="269"/>
    </location>
</feature>
<evidence type="ECO:0000256" key="12">
    <source>
        <dbReference type="ARBA" id="ARBA00031636"/>
    </source>
</evidence>
<keyword evidence="15" id="KW-1185">Reference proteome</keyword>
<dbReference type="GO" id="GO:0005886">
    <property type="term" value="C:plasma membrane"/>
    <property type="evidence" value="ECO:0007669"/>
    <property type="project" value="UniProtKB-SubCell"/>
</dbReference>
<comment type="similarity">
    <text evidence="3">Belongs to the multi antimicrobial extrusion (MATE) (TC 2.A.66.1) family.</text>
</comment>
<dbReference type="NCBIfam" id="TIGR00797">
    <property type="entry name" value="matE"/>
    <property type="match status" value="1"/>
</dbReference>
<evidence type="ECO:0000256" key="8">
    <source>
        <dbReference type="ARBA" id="ARBA00022692"/>
    </source>
</evidence>
<dbReference type="GO" id="GO:0015297">
    <property type="term" value="F:antiporter activity"/>
    <property type="evidence" value="ECO:0007669"/>
    <property type="project" value="UniProtKB-KW"/>
</dbReference>
<feature type="transmembrane region" description="Helical" evidence="13">
    <location>
        <begin position="391"/>
        <end position="411"/>
    </location>
</feature>
<evidence type="ECO:0000256" key="4">
    <source>
        <dbReference type="ARBA" id="ARBA00020268"/>
    </source>
</evidence>
<keyword evidence="10" id="KW-0406">Ion transport</keyword>
<keyword evidence="5" id="KW-0813">Transport</keyword>
<gene>
    <name evidence="14" type="ORF">SAMN05444406_11218</name>
</gene>
<accession>A0A1I5VR50</accession>
<evidence type="ECO:0000256" key="13">
    <source>
        <dbReference type="SAM" id="Phobius"/>
    </source>
</evidence>
<evidence type="ECO:0000256" key="3">
    <source>
        <dbReference type="ARBA" id="ARBA00010199"/>
    </source>
</evidence>
<dbReference type="PANTHER" id="PTHR43298:SF2">
    <property type="entry name" value="FMN_FAD EXPORTER YEEO-RELATED"/>
    <property type="match status" value="1"/>
</dbReference>
<reference evidence="14 15" key="1">
    <citation type="submission" date="2016-10" db="EMBL/GenBank/DDBJ databases">
        <authorList>
            <person name="de Groot N.N."/>
        </authorList>
    </citation>
    <scope>NUCLEOTIDE SEQUENCE [LARGE SCALE GENOMIC DNA]</scope>
    <source>
        <strain evidence="14 15">DSM 20678</strain>
    </source>
</reference>
<keyword evidence="7" id="KW-1003">Cell membrane</keyword>
<feature type="transmembrane region" description="Helical" evidence="13">
    <location>
        <begin position="423"/>
        <end position="443"/>
    </location>
</feature>
<keyword evidence="9 13" id="KW-1133">Transmembrane helix</keyword>
<evidence type="ECO:0000256" key="7">
    <source>
        <dbReference type="ARBA" id="ARBA00022475"/>
    </source>
</evidence>
<dbReference type="InterPro" id="IPR050222">
    <property type="entry name" value="MATE_MdtK"/>
</dbReference>
<feature type="transmembrane region" description="Helical" evidence="13">
    <location>
        <begin position="289"/>
        <end position="311"/>
    </location>
</feature>
<evidence type="ECO:0000256" key="6">
    <source>
        <dbReference type="ARBA" id="ARBA00022449"/>
    </source>
</evidence>
<keyword evidence="8 13" id="KW-0812">Transmembrane</keyword>
<dbReference type="AlphaFoldDB" id="A0A1I5VR50"/>
<dbReference type="STRING" id="937334.SAMN05444406_11218"/>
<feature type="transmembrane region" description="Helical" evidence="13">
    <location>
        <begin position="363"/>
        <end position="384"/>
    </location>
</feature>
<dbReference type="PIRSF" id="PIRSF006603">
    <property type="entry name" value="DinF"/>
    <property type="match status" value="1"/>
</dbReference>
<dbReference type="InterPro" id="IPR048279">
    <property type="entry name" value="MdtK-like"/>
</dbReference>
<evidence type="ECO:0000256" key="1">
    <source>
        <dbReference type="ARBA" id="ARBA00003408"/>
    </source>
</evidence>
<feature type="transmembrane region" description="Helical" evidence="13">
    <location>
        <begin position="323"/>
        <end position="343"/>
    </location>
</feature>
<sequence length="458" mass="49625">MSKTIGRDLTEGSIVRHLIAFSSPLLLGNVFQALYNTVDSIWVGQFLGPEALGAVSVSFPITFVLISMVMGITMATSVLVSQYAGAKDAGMISRTINNSFFILGIAAVIFTGLGLIFSKKVLLLLNTPKNILGYAVEYLNIYLLGLVFTFGYNVVSSVLNGLGDSKTPVKFLIIATITNIILDPLLIFGFGFIPEMGIAGAALATIMSQALSFLLVFRFLIKNDHLIKPDFKNFKFDRALAWKLIKIGLPAGLQQIVVSMGLTMMTGIINLFGSNAVAAFGATSRLDQFAHMPAMSLGLATSALTGQNLGAEKHERVKEIFKWGNILAGGITALIVILVMAFPRAILQIFTTTPHVLDIGSRYLRIVGISYIPFSLMFVTNGILRGAGDTLPTMIFSIVSLWLIRIPLARYLSSLKSLGVDGIWMAIAISSVISMIMSITYYLSGKWKNKKVVTKKAQ</sequence>
<dbReference type="RefSeq" id="WP_092282304.1">
    <property type="nucleotide sequence ID" value="NZ_FOXR01000012.1"/>
</dbReference>
<dbReference type="InterPro" id="IPR002528">
    <property type="entry name" value="MATE_fam"/>
</dbReference>
<organism evidence="14 15">
    <name type="scientific">Caldicoprobacter faecalis</name>
    <dbReference type="NCBI Taxonomy" id="937334"/>
    <lineage>
        <taxon>Bacteria</taxon>
        <taxon>Bacillati</taxon>
        <taxon>Bacillota</taxon>
        <taxon>Clostridia</taxon>
        <taxon>Caldicoprobacterales</taxon>
        <taxon>Caldicoprobacteraceae</taxon>
        <taxon>Caldicoprobacter</taxon>
    </lineage>
</organism>
<keyword evidence="11 13" id="KW-0472">Membrane</keyword>